<proteinExistence type="inferred from homology"/>
<reference evidence="14 15" key="1">
    <citation type="submission" date="2019-11" db="EMBL/GenBank/DDBJ databases">
        <authorList>
            <person name="Zheng R.K."/>
            <person name="Sun C.M."/>
        </authorList>
    </citation>
    <scope>NUCLEOTIDE SEQUENCE [LARGE SCALE GENOMIC DNA]</scope>
    <source>
        <strain evidence="14 15">WC007</strain>
    </source>
</reference>
<feature type="domain" description="PpiC" evidence="13">
    <location>
        <begin position="347"/>
        <end position="445"/>
    </location>
</feature>
<dbReference type="PANTHER" id="PTHR47529">
    <property type="entry name" value="PEPTIDYL-PROLYL CIS-TRANS ISOMERASE D"/>
    <property type="match status" value="1"/>
</dbReference>
<evidence type="ECO:0000256" key="7">
    <source>
        <dbReference type="ARBA" id="ARBA00023186"/>
    </source>
</evidence>
<keyword evidence="4 12" id="KW-0812">Transmembrane</keyword>
<name>A0A6I6K126_9BACT</name>
<protein>
    <recommendedName>
        <fullName evidence="9">Periplasmic chaperone PpiD</fullName>
    </recommendedName>
    <alternativeName>
        <fullName evidence="10">Periplasmic folding chaperone</fullName>
    </alternativeName>
</protein>
<evidence type="ECO:0000313" key="15">
    <source>
        <dbReference type="Proteomes" id="UP000428260"/>
    </source>
</evidence>
<dbReference type="GO" id="GO:0003755">
    <property type="term" value="F:peptidyl-prolyl cis-trans isomerase activity"/>
    <property type="evidence" value="ECO:0007669"/>
    <property type="project" value="UniProtKB-KW"/>
</dbReference>
<evidence type="ECO:0000256" key="12">
    <source>
        <dbReference type="SAM" id="Phobius"/>
    </source>
</evidence>
<dbReference type="Pfam" id="PF13616">
    <property type="entry name" value="Rotamase_3"/>
    <property type="match status" value="1"/>
</dbReference>
<evidence type="ECO:0000256" key="6">
    <source>
        <dbReference type="ARBA" id="ARBA00023136"/>
    </source>
</evidence>
<keyword evidence="5 12" id="KW-1133">Transmembrane helix</keyword>
<keyword evidence="11 14" id="KW-0413">Isomerase</keyword>
<evidence type="ECO:0000313" key="14">
    <source>
        <dbReference type="EMBL" id="QGY43614.1"/>
    </source>
</evidence>
<evidence type="ECO:0000256" key="10">
    <source>
        <dbReference type="ARBA" id="ARBA00042775"/>
    </source>
</evidence>
<keyword evidence="6 12" id="KW-0472">Membrane</keyword>
<gene>
    <name evidence="14" type="ORF">GM418_08050</name>
</gene>
<evidence type="ECO:0000259" key="13">
    <source>
        <dbReference type="PROSITE" id="PS50198"/>
    </source>
</evidence>
<keyword evidence="15" id="KW-1185">Reference proteome</keyword>
<dbReference type="PROSITE" id="PS50198">
    <property type="entry name" value="PPIC_PPIASE_2"/>
    <property type="match status" value="1"/>
</dbReference>
<dbReference type="Proteomes" id="UP000428260">
    <property type="component" value="Chromosome"/>
</dbReference>
<dbReference type="GO" id="GO:0005886">
    <property type="term" value="C:plasma membrane"/>
    <property type="evidence" value="ECO:0007669"/>
    <property type="project" value="UniProtKB-SubCell"/>
</dbReference>
<dbReference type="Gene3D" id="3.10.50.40">
    <property type="match status" value="1"/>
</dbReference>
<keyword evidence="7" id="KW-0143">Chaperone</keyword>
<comment type="subcellular location">
    <subcellularLocation>
        <location evidence="1">Cell inner membrane</location>
        <topology evidence="1">Single-pass type II membrane protein</topology>
        <orientation evidence="1">Periplasmic side</orientation>
    </subcellularLocation>
</comment>
<dbReference type="Pfam" id="PF13623">
    <property type="entry name" value="SurA_N_2"/>
    <property type="match status" value="1"/>
</dbReference>
<dbReference type="InterPro" id="IPR023058">
    <property type="entry name" value="PPIase_PpiC_CS"/>
</dbReference>
<evidence type="ECO:0000256" key="9">
    <source>
        <dbReference type="ARBA" id="ARBA00040743"/>
    </source>
</evidence>
<dbReference type="InterPro" id="IPR000297">
    <property type="entry name" value="PPIase_PpiC"/>
</dbReference>
<keyword evidence="3" id="KW-0997">Cell inner membrane</keyword>
<evidence type="ECO:0000256" key="1">
    <source>
        <dbReference type="ARBA" id="ARBA00004382"/>
    </source>
</evidence>
<organism evidence="14 15">
    <name type="scientific">Maribellus comscasis</name>
    <dbReference type="NCBI Taxonomy" id="2681766"/>
    <lineage>
        <taxon>Bacteria</taxon>
        <taxon>Pseudomonadati</taxon>
        <taxon>Bacteroidota</taxon>
        <taxon>Bacteroidia</taxon>
        <taxon>Marinilabiliales</taxon>
        <taxon>Prolixibacteraceae</taxon>
        <taxon>Maribellus</taxon>
    </lineage>
</organism>
<feature type="transmembrane region" description="Helical" evidence="12">
    <location>
        <begin position="12"/>
        <end position="32"/>
    </location>
</feature>
<sequence>MATLQKIRTKAGLLVAIVIGVSLAAFILGDMLQSGNSLFRKNQLKIGEVDGESIQYPEFQQKVEELGEIYRMNSGQGQLDENTWVQIREQTWQNFIQEKVMGDVYDDLGIDVSSDELFDMLQGSNLHPIVQQLFANPNTGQVDRNAIVNFLKNLDTGVDPEQRQYWLYLEQQIVKDRIQTKYANMVGKGLYVTSEEAQNSLVARNKQINFDYILLNNNSVADSQIVVTQKDLKNYYDAHKEDYKQETTRRIEYISFPVEPSAADFRNTEEWINDIKADFASATDNVQFVNSNSDISFDETWFKQADLPENIGNWIYEENADTNDVFGPYFESEAYKLAKLNAIEMLPDSVEARHILLRVNTQAEVTAMQNLADSLKTTIENGSDFATLARQFSTDQGSAIQGGDLGWFSRGQMVKPFEDAAFSNKVNEVTVVMSQFGFHVIQTTARGRLSKQVQVAYLVRNVQPSTQTYQDVYAKASKFASENSNHKEFEAAVTEQNLTKKVATVGENDRLIAGLENPRQLIRAAYEAEEGDIILSQEETPIFELGDNFVIAALTNITEEGIAPLDDVQARVELAVIKEKKAELLKEKAAAAMNGKTDLQAIAGELDATVENATSINFNSFQLPGVGLEPAVIGTAASLDTDQLSKPIVGNNGVFIVQVTSVNELENQDVAAEQTRLAQSLTFRANSQVVNAHESAIEIVDKRSKFY</sequence>
<dbReference type="PROSITE" id="PS01096">
    <property type="entry name" value="PPIC_PPIASE_1"/>
    <property type="match status" value="1"/>
</dbReference>
<dbReference type="RefSeq" id="WP_158864919.1">
    <property type="nucleotide sequence ID" value="NZ_CP046401.1"/>
</dbReference>
<comment type="similarity">
    <text evidence="8">Belongs to the PpiD chaperone family.</text>
</comment>
<dbReference type="EMBL" id="CP046401">
    <property type="protein sequence ID" value="QGY43614.1"/>
    <property type="molecule type" value="Genomic_DNA"/>
</dbReference>
<evidence type="ECO:0000256" key="3">
    <source>
        <dbReference type="ARBA" id="ARBA00022519"/>
    </source>
</evidence>
<evidence type="ECO:0000256" key="2">
    <source>
        <dbReference type="ARBA" id="ARBA00022475"/>
    </source>
</evidence>
<dbReference type="SUPFAM" id="SSF109998">
    <property type="entry name" value="Triger factor/SurA peptide-binding domain-like"/>
    <property type="match status" value="1"/>
</dbReference>
<dbReference type="KEGG" id="mcos:GM418_08050"/>
<accession>A0A6I6K126</accession>
<evidence type="ECO:0000256" key="4">
    <source>
        <dbReference type="ARBA" id="ARBA00022692"/>
    </source>
</evidence>
<dbReference type="AlphaFoldDB" id="A0A6I6K126"/>
<evidence type="ECO:0000256" key="8">
    <source>
        <dbReference type="ARBA" id="ARBA00038408"/>
    </source>
</evidence>
<evidence type="ECO:0000256" key="5">
    <source>
        <dbReference type="ARBA" id="ARBA00022989"/>
    </source>
</evidence>
<keyword evidence="2" id="KW-1003">Cell membrane</keyword>
<dbReference type="PANTHER" id="PTHR47529:SF1">
    <property type="entry name" value="PERIPLASMIC CHAPERONE PPID"/>
    <property type="match status" value="1"/>
</dbReference>
<dbReference type="InterPro" id="IPR046357">
    <property type="entry name" value="PPIase_dom_sf"/>
</dbReference>
<dbReference type="InterPro" id="IPR027304">
    <property type="entry name" value="Trigger_fact/SurA_dom_sf"/>
</dbReference>
<evidence type="ECO:0000256" key="11">
    <source>
        <dbReference type="PROSITE-ProRule" id="PRU00278"/>
    </source>
</evidence>
<dbReference type="InterPro" id="IPR052029">
    <property type="entry name" value="PpiD_chaperone"/>
</dbReference>
<keyword evidence="11" id="KW-0697">Rotamase</keyword>
<dbReference type="SUPFAM" id="SSF54534">
    <property type="entry name" value="FKBP-like"/>
    <property type="match status" value="1"/>
</dbReference>